<proteinExistence type="predicted"/>
<keyword evidence="1" id="KW-0378">Hydrolase</keyword>
<dbReference type="SUPFAM" id="SSF53474">
    <property type="entry name" value="alpha/beta-Hydrolases"/>
    <property type="match status" value="1"/>
</dbReference>
<accession>A0A7T0H206</accession>
<dbReference type="PANTHER" id="PTHR36513">
    <property type="entry name" value="ABC TRANSMEMBRANE TYPE-1 DOMAIN-CONTAINING PROTEIN"/>
    <property type="match status" value="1"/>
</dbReference>
<dbReference type="Pfam" id="PF05990">
    <property type="entry name" value="DUF900"/>
    <property type="match status" value="1"/>
</dbReference>
<dbReference type="PANTHER" id="PTHR36513:SF1">
    <property type="entry name" value="TRANSMEMBRANE PROTEIN"/>
    <property type="match status" value="1"/>
</dbReference>
<reference evidence="1" key="1">
    <citation type="submission" date="2020-09" db="EMBL/GenBank/DDBJ databases">
        <title>First Report of a novel Colistin-Resistant species of Enterobacter cloacae complex Producing MCR-5 isolated from hospital sewage water.</title>
        <authorList>
            <person name="Zhou K."/>
        </authorList>
    </citation>
    <scope>NUCLEOTIDE SEQUENCE [LARGE SCALE GENOMIC DNA]</scope>
    <source>
        <strain evidence="1">HSW1412</strain>
    </source>
</reference>
<dbReference type="InterPro" id="IPR010297">
    <property type="entry name" value="DUF900_hydrolase"/>
</dbReference>
<sequence>MKIQRISEADILLSALYLKISDDKHQLRKVSYKKLFSLIFIDDFREQEDKLLALLPENDIYKIQGVINTRKRQRYIDEQAVLRLINVIKVGALDHYVNYHVIRSERFKEDIYLALGKVNESALNKNNKRYGKSDDVYNFIIESVLKESESFLSRSEVETLAEEVKERFDTRRSSVGDFEIIRSSIYSNVEIKSDSIFTDEKINSKNGYTPLSIFWGTNRANSYYTEGLYFTNERNNSVGRSEQLRVGRSLVTVPNLHKKGEIERPEKWWKFWKNKTENVNQHIVIHTIELMDKDKWKLSLLQESTEKEGLLFIHGYNCSFDDAIYRAAQLKFDLKFPGLTFCFSWASKAQIESYTVDEATIDWSATHLEEFIDLITEKLKLSKLHIIAHSMGNRALVDVIKQWDGRQDKVHTVVFAAPDVDSDKMKNTSSYFNAFENVTLYSSINDIPVNISTAVHKYQRAGNSTPPLVMEHADTIDVSKIKKPLFSLGHSYFAEAYEVFNDLYYLINEKVPALKRNGITYKDDWKCFVLS</sequence>
<dbReference type="AlphaFoldDB" id="A0A7T0H206"/>
<dbReference type="EMBL" id="CP061801">
    <property type="protein sequence ID" value="QPK02107.1"/>
    <property type="molecule type" value="Genomic_DNA"/>
</dbReference>
<name>A0A7T0H206_9ENTR</name>
<dbReference type="InterPro" id="IPR029058">
    <property type="entry name" value="AB_hydrolase_fold"/>
</dbReference>
<dbReference type="GO" id="GO:0016787">
    <property type="term" value="F:hydrolase activity"/>
    <property type="evidence" value="ECO:0007669"/>
    <property type="project" value="UniProtKB-KW"/>
</dbReference>
<gene>
    <name evidence="1" type="ORF">IDM36_08360</name>
</gene>
<dbReference type="Gene3D" id="3.40.50.1820">
    <property type="entry name" value="alpha/beta hydrolase"/>
    <property type="match status" value="1"/>
</dbReference>
<evidence type="ECO:0000313" key="1">
    <source>
        <dbReference type="EMBL" id="QPK02107.1"/>
    </source>
</evidence>
<protein>
    <submittedName>
        <fullName evidence="1">Alpha/beta hydrolase</fullName>
    </submittedName>
</protein>
<organism evidence="1">
    <name type="scientific">Enterobacter mori</name>
    <dbReference type="NCBI Taxonomy" id="539813"/>
    <lineage>
        <taxon>Bacteria</taxon>
        <taxon>Pseudomonadati</taxon>
        <taxon>Pseudomonadota</taxon>
        <taxon>Gammaproteobacteria</taxon>
        <taxon>Enterobacterales</taxon>
        <taxon>Enterobacteriaceae</taxon>
        <taxon>Enterobacter</taxon>
    </lineage>
</organism>